<dbReference type="Proteomes" id="UP001583172">
    <property type="component" value="Unassembled WGS sequence"/>
</dbReference>
<feature type="transmembrane region" description="Helical" evidence="2">
    <location>
        <begin position="1353"/>
        <end position="1375"/>
    </location>
</feature>
<feature type="compositionally biased region" description="Polar residues" evidence="1">
    <location>
        <begin position="541"/>
        <end position="554"/>
    </location>
</feature>
<feature type="region of interest" description="Disordered" evidence="1">
    <location>
        <begin position="1566"/>
        <end position="1587"/>
    </location>
</feature>
<gene>
    <name evidence="4" type="ORF">VTJ49DRAFT_7697</name>
</gene>
<feature type="transmembrane region" description="Helical" evidence="2">
    <location>
        <begin position="1427"/>
        <end position="1453"/>
    </location>
</feature>
<feature type="compositionally biased region" description="Basic and acidic residues" evidence="1">
    <location>
        <begin position="569"/>
        <end position="580"/>
    </location>
</feature>
<feature type="region of interest" description="Disordered" evidence="1">
    <location>
        <begin position="867"/>
        <end position="947"/>
    </location>
</feature>
<comment type="caution">
    <text evidence="4">The sequence shown here is derived from an EMBL/GenBank/DDBJ whole genome shotgun (WGS) entry which is preliminary data.</text>
</comment>
<dbReference type="EMBL" id="JAZGSY010000097">
    <property type="protein sequence ID" value="KAL1840854.1"/>
    <property type="molecule type" value="Genomic_DNA"/>
</dbReference>
<feature type="domain" description="Choline kinase N-terminal" evidence="3">
    <location>
        <begin position="138"/>
        <end position="211"/>
    </location>
</feature>
<feature type="region of interest" description="Disordered" evidence="1">
    <location>
        <begin position="685"/>
        <end position="712"/>
    </location>
</feature>
<name>A0ABR3VG74_HUMIN</name>
<feature type="compositionally biased region" description="Low complexity" evidence="1">
    <location>
        <begin position="872"/>
        <end position="888"/>
    </location>
</feature>
<feature type="compositionally biased region" description="Polar residues" evidence="1">
    <location>
        <begin position="1"/>
        <end position="25"/>
    </location>
</feature>
<protein>
    <recommendedName>
        <fullName evidence="3">Choline kinase N-terminal domain-containing protein</fullName>
    </recommendedName>
</protein>
<feature type="transmembrane region" description="Helical" evidence="2">
    <location>
        <begin position="1141"/>
        <end position="1163"/>
    </location>
</feature>
<dbReference type="Pfam" id="PF04428">
    <property type="entry name" value="Choline_kin_N"/>
    <property type="match status" value="1"/>
</dbReference>
<evidence type="ECO:0000313" key="5">
    <source>
        <dbReference type="Proteomes" id="UP001583172"/>
    </source>
</evidence>
<dbReference type="InterPro" id="IPR021840">
    <property type="entry name" value="DUF3433"/>
</dbReference>
<feature type="compositionally biased region" description="Acidic residues" evidence="1">
    <location>
        <begin position="639"/>
        <end position="651"/>
    </location>
</feature>
<feature type="compositionally biased region" description="Pro residues" evidence="1">
    <location>
        <begin position="931"/>
        <end position="945"/>
    </location>
</feature>
<dbReference type="InterPro" id="IPR007521">
    <property type="entry name" value="Choline_kin_N"/>
</dbReference>
<dbReference type="SUPFAM" id="SSF56112">
    <property type="entry name" value="Protein kinase-like (PK-like)"/>
    <property type="match status" value="1"/>
</dbReference>
<feature type="compositionally biased region" description="Gly residues" evidence="1">
    <location>
        <begin position="1566"/>
        <end position="1576"/>
    </location>
</feature>
<keyword evidence="2" id="KW-1133">Transmembrane helix</keyword>
<evidence type="ECO:0000256" key="2">
    <source>
        <dbReference type="SAM" id="Phobius"/>
    </source>
</evidence>
<feature type="transmembrane region" description="Helical" evidence="2">
    <location>
        <begin position="1473"/>
        <end position="1493"/>
    </location>
</feature>
<evidence type="ECO:0000259" key="3">
    <source>
        <dbReference type="Pfam" id="PF04428"/>
    </source>
</evidence>
<feature type="region of interest" description="Disordered" evidence="1">
    <location>
        <begin position="109"/>
        <end position="138"/>
    </location>
</feature>
<feature type="region of interest" description="Disordered" evidence="1">
    <location>
        <begin position="1"/>
        <end position="91"/>
    </location>
</feature>
<feature type="region of interest" description="Disordered" evidence="1">
    <location>
        <begin position="1260"/>
        <end position="1287"/>
    </location>
</feature>
<sequence length="1609" mass="177895">MDGLLDSNSATPSALSEGSYAQQSHPRYLPRAAERILTQVSDWLQREKTKKEHKKSRRQPRPRLESVTNRTASPPAGDRASNDSATSDSSGASLDQLQKILDDNMAALSLKPGAGPRLTRKRSRRSSKSLAKTASSDTEWVDDDVVVPSCEATLDNSKALAYTGGQSSADDSASVPGRREKDRQNWITFKNEIIRMAHTLGLKGWRRVPLNSGETISVERLSGALTNAVYVVSPPPESVLPRERGKSQPTKVLLRIYGPQVEHLIDREAELNVLRRLARKKIGPRLLGTFLNGRFEQYLNATPLTPTAMRDPGTSNQIAKRMRELHDGVELLEEERDQGPAVWKNWDKWLSKVEKTVQFLDNEVAARPQALPGGVWKTRGFVCGVPWPVFKALVEKYRKHLNAYYGDAKTIREKLVFAHNDTQYGNILRFRPDDHKSPLLHPANEHKQLVVIDFEYAAANVPGLEFANHFSEWTYNYHDPDRSYACDTSRYPTPEEQHRFVRAYVEHRPQFPYVSSSASAAAKTCETPADGSEAAAAAAGQQPNGNEPIPSSSGAGEFDLDAPVPPGGWKEEERRREEEVERRVKALVDEARLWRTANSAQWVAWGIVQAKVHEMEGEKQGQQQEEQENREEGKKEEREEAEDEDEEEEEFDYLSYAQERAYFFLGDYAASVILAWCHPFPKEPSEDFAEEETEDPPNGYKPTRPPPVTPQEMEEPGVHFVCRDCFNSAVWAGIAEECIFCEEDEEHDRVERWIYNAAAGVYEFEDEWDTTQVAEMTVNGEGESEGEASASVAHSHGPSVIVEGPLRRVSDVPSWPALSEPDWRLSAMNPAMATDFRDELARLDGVITPGVDNTPYIQYAIEALTRGRDTDSGLPDPSSGSGSSSSGLILNPNPAMVPSSSPGQQQQRPPPAGTLPSRPVAAHPPATEPAQPDPNAQPLPLPVIPGPRESAHSLAETLLKKGPRPQPHEWRPVSDDELVSNGRALPPLTFRPWPLRPLPLFGLMTVCVLMIGALIFCAVFSHLRQGLAPWGGLYGGFYFVFRFLPQLVAAGVLLYAQFVVATMLRTLPFARLAAETPEEREGALFQDMYPSFLWPRLVGPWKAWVPVIVTWLMSFTVPLQSSLFTVILVDQTWTWATVQGVAWTLVALYLALLASTVLVWRYWAGIENTGLVWDPRSLADVAALVSETNTAEDYRGTQLARSRDGIRFALRRRTADRLCYWTWKDGRHGIWHTLGSPMDEPNLMPLRGLTAAGGERMQRFDEKKKAAGPAGVPLLHNNPDADHSRDPDHDIEHAARAPRPYLPFPFRTSPLLWFVLIALAIVIAIFVATFHPATRLSAGFPPQIPAAPRPGAFSPADFVFSFVPSLIGVFVFLAFQSLDLHLRILQPWASLSDPRGAPAHQSILADYAACAPGQVTLHALRNRHWHVAAVSLLSALFVLIPVLAGGCFMALTVTGGNIAGAKEGEVRMYANTPAYGILLGLLVLYVAGLAALLPRRAAMRMPHPVTCLAEVVGYLVAAEMREEPAFKRCVARSELTARLGVGKGLPSESQSWWAFGFGDGVGGGGGGPVSSGGSGRPSGESGDMELGVRRVRRFTERVRKSQIRRPKLG</sequence>
<keyword evidence="2" id="KW-0472">Membrane</keyword>
<dbReference type="Gene3D" id="3.30.200.20">
    <property type="entry name" value="Phosphorylase Kinase, domain 1"/>
    <property type="match status" value="1"/>
</dbReference>
<feature type="transmembrane region" description="Helical" evidence="2">
    <location>
        <begin position="1043"/>
        <end position="1064"/>
    </location>
</feature>
<proteinExistence type="predicted"/>
<dbReference type="PANTHER" id="PTHR37544:SF1">
    <property type="entry name" value="PHOSPHORIBOSYLAMINOIMIDAZOLE-SUCCINOCARBOXAMIDE SYNTHASE"/>
    <property type="match status" value="1"/>
</dbReference>
<dbReference type="CDD" id="cd05157">
    <property type="entry name" value="ETNK_euk"/>
    <property type="match status" value="1"/>
</dbReference>
<feature type="compositionally biased region" description="Basic residues" evidence="1">
    <location>
        <begin position="118"/>
        <end position="127"/>
    </location>
</feature>
<dbReference type="PANTHER" id="PTHR37544">
    <property type="entry name" value="SPRAY-RELATED"/>
    <property type="match status" value="1"/>
</dbReference>
<keyword evidence="5" id="KW-1185">Reference proteome</keyword>
<dbReference type="Pfam" id="PF01633">
    <property type="entry name" value="Choline_kinase"/>
    <property type="match status" value="1"/>
</dbReference>
<feature type="compositionally biased region" description="Acidic residues" evidence="1">
    <location>
        <begin position="686"/>
        <end position="695"/>
    </location>
</feature>
<feature type="compositionally biased region" description="Low complexity" evidence="1">
    <location>
        <begin position="898"/>
        <end position="907"/>
    </location>
</feature>
<dbReference type="Pfam" id="PF11915">
    <property type="entry name" value="DUF3433"/>
    <property type="match status" value="1"/>
</dbReference>
<feature type="region of interest" description="Disordered" evidence="1">
    <location>
        <begin position="532"/>
        <end position="580"/>
    </location>
</feature>
<evidence type="ECO:0000256" key="1">
    <source>
        <dbReference type="SAM" id="MobiDB-lite"/>
    </source>
</evidence>
<feature type="region of interest" description="Disordered" evidence="1">
    <location>
        <begin position="615"/>
        <end position="651"/>
    </location>
</feature>
<feature type="compositionally biased region" description="Basic residues" evidence="1">
    <location>
        <begin position="51"/>
        <end position="61"/>
    </location>
</feature>
<feature type="compositionally biased region" description="Polar residues" evidence="1">
    <location>
        <begin position="82"/>
        <end position="91"/>
    </location>
</feature>
<keyword evidence="2" id="KW-0812">Transmembrane</keyword>
<feature type="transmembrane region" description="Helical" evidence="2">
    <location>
        <begin position="1311"/>
        <end position="1333"/>
    </location>
</feature>
<feature type="transmembrane region" description="Helical" evidence="2">
    <location>
        <begin position="1000"/>
        <end position="1023"/>
    </location>
</feature>
<reference evidence="4 5" key="1">
    <citation type="journal article" date="2024" name="Commun. Biol.">
        <title>Comparative genomic analysis of thermophilic fungi reveals convergent evolutionary adaptations and gene losses.</title>
        <authorList>
            <person name="Steindorff A.S."/>
            <person name="Aguilar-Pontes M.V."/>
            <person name="Robinson A.J."/>
            <person name="Andreopoulos B."/>
            <person name="LaButti K."/>
            <person name="Kuo A."/>
            <person name="Mondo S."/>
            <person name="Riley R."/>
            <person name="Otillar R."/>
            <person name="Haridas S."/>
            <person name="Lipzen A."/>
            <person name="Grimwood J."/>
            <person name="Schmutz J."/>
            <person name="Clum A."/>
            <person name="Reid I.D."/>
            <person name="Moisan M.C."/>
            <person name="Butler G."/>
            <person name="Nguyen T.T.M."/>
            <person name="Dewar K."/>
            <person name="Conant G."/>
            <person name="Drula E."/>
            <person name="Henrissat B."/>
            <person name="Hansel C."/>
            <person name="Singer S."/>
            <person name="Hutchinson M.I."/>
            <person name="de Vries R.P."/>
            <person name="Natvig D.O."/>
            <person name="Powell A.J."/>
            <person name="Tsang A."/>
            <person name="Grigoriev I.V."/>
        </authorList>
    </citation>
    <scope>NUCLEOTIDE SEQUENCE [LARGE SCALE GENOMIC DNA]</scope>
    <source>
        <strain evidence="4 5">CBS 620.91</strain>
    </source>
</reference>
<organism evidence="4 5">
    <name type="scientific">Humicola insolens</name>
    <name type="common">Soft-rot fungus</name>
    <dbReference type="NCBI Taxonomy" id="85995"/>
    <lineage>
        <taxon>Eukaryota</taxon>
        <taxon>Fungi</taxon>
        <taxon>Dikarya</taxon>
        <taxon>Ascomycota</taxon>
        <taxon>Pezizomycotina</taxon>
        <taxon>Sordariomycetes</taxon>
        <taxon>Sordariomycetidae</taxon>
        <taxon>Sordariales</taxon>
        <taxon>Chaetomiaceae</taxon>
        <taxon>Mycothermus</taxon>
    </lineage>
</organism>
<accession>A0ABR3VG74</accession>
<dbReference type="Gene3D" id="3.90.1200.10">
    <property type="match status" value="1"/>
</dbReference>
<evidence type="ECO:0000313" key="4">
    <source>
        <dbReference type="EMBL" id="KAL1840854.1"/>
    </source>
</evidence>
<dbReference type="InterPro" id="IPR011009">
    <property type="entry name" value="Kinase-like_dom_sf"/>
</dbReference>